<evidence type="ECO:0000256" key="1">
    <source>
        <dbReference type="SAM" id="MobiDB-lite"/>
    </source>
</evidence>
<proteinExistence type="predicted"/>
<dbReference type="AlphaFoldDB" id="A0A8S9KGX9"/>
<reference evidence="2" key="1">
    <citation type="submission" date="2019-12" db="EMBL/GenBank/DDBJ databases">
        <title>Genome sequencing and annotation of Brassica cretica.</title>
        <authorList>
            <person name="Studholme D.J."/>
            <person name="Sarris P.F."/>
        </authorList>
    </citation>
    <scope>NUCLEOTIDE SEQUENCE</scope>
    <source>
        <strain evidence="2">PFS-102/07</strain>
        <tissue evidence="2">Leaf</tissue>
    </source>
</reference>
<accession>A0A8S9KGX9</accession>
<name>A0A8S9KGX9_BRACR</name>
<gene>
    <name evidence="2" type="ORF">F2Q70_00044743</name>
</gene>
<feature type="compositionally biased region" description="Basic and acidic residues" evidence="1">
    <location>
        <begin position="100"/>
        <end position="114"/>
    </location>
</feature>
<dbReference type="EMBL" id="QGKY02000164">
    <property type="protein sequence ID" value="KAF2593715.1"/>
    <property type="molecule type" value="Genomic_DNA"/>
</dbReference>
<protein>
    <submittedName>
        <fullName evidence="2">Uncharacterized protein</fullName>
    </submittedName>
</protein>
<evidence type="ECO:0000313" key="2">
    <source>
        <dbReference type="EMBL" id="KAF2593715.1"/>
    </source>
</evidence>
<sequence length="154" mass="17941">MVESRMKIVSSFPVWGLMKKEMTLSIVFVGNGDDMYEGMRWHSQQATIGEQKVVGDEDWVDRTKRITMVEEKIESMGDHMIEMMNEMMRKMAMGFEKLDLRKEDQTGKKDRREAGPITSGSYAMDQVMDQSQQCMRKLTPLVVEQQPERNTETF</sequence>
<organism evidence="2">
    <name type="scientific">Brassica cretica</name>
    <name type="common">Mustard</name>
    <dbReference type="NCBI Taxonomy" id="69181"/>
    <lineage>
        <taxon>Eukaryota</taxon>
        <taxon>Viridiplantae</taxon>
        <taxon>Streptophyta</taxon>
        <taxon>Embryophyta</taxon>
        <taxon>Tracheophyta</taxon>
        <taxon>Spermatophyta</taxon>
        <taxon>Magnoliopsida</taxon>
        <taxon>eudicotyledons</taxon>
        <taxon>Gunneridae</taxon>
        <taxon>Pentapetalae</taxon>
        <taxon>rosids</taxon>
        <taxon>malvids</taxon>
        <taxon>Brassicales</taxon>
        <taxon>Brassicaceae</taxon>
        <taxon>Brassiceae</taxon>
        <taxon>Brassica</taxon>
    </lineage>
</organism>
<comment type="caution">
    <text evidence="2">The sequence shown here is derived from an EMBL/GenBank/DDBJ whole genome shotgun (WGS) entry which is preliminary data.</text>
</comment>
<feature type="region of interest" description="Disordered" evidence="1">
    <location>
        <begin position="100"/>
        <end position="124"/>
    </location>
</feature>